<feature type="region of interest" description="Disordered" evidence="1">
    <location>
        <begin position="44"/>
        <end position="63"/>
    </location>
</feature>
<protein>
    <submittedName>
        <fullName evidence="2">Uncharacterized protein</fullName>
    </submittedName>
</protein>
<accession>A0ABN2S058</accession>
<dbReference type="EMBL" id="BAAAPB010000008">
    <property type="protein sequence ID" value="GAA1978063.1"/>
    <property type="molecule type" value="Genomic_DNA"/>
</dbReference>
<evidence type="ECO:0000256" key="1">
    <source>
        <dbReference type="SAM" id="MobiDB-lite"/>
    </source>
</evidence>
<proteinExistence type="predicted"/>
<evidence type="ECO:0000313" key="3">
    <source>
        <dbReference type="Proteomes" id="UP001500571"/>
    </source>
</evidence>
<organism evidence="2 3">
    <name type="scientific">Nocardioides panacihumi</name>
    <dbReference type="NCBI Taxonomy" id="400774"/>
    <lineage>
        <taxon>Bacteria</taxon>
        <taxon>Bacillati</taxon>
        <taxon>Actinomycetota</taxon>
        <taxon>Actinomycetes</taxon>
        <taxon>Propionibacteriales</taxon>
        <taxon>Nocardioidaceae</taxon>
        <taxon>Nocardioides</taxon>
    </lineage>
</organism>
<sequence length="63" mass="6992">MGCDAANPREKATMRKPLRCHLSLHSWRKVSTEDGSGQFRRCRRCGKEQEPADPPHWSAGGGG</sequence>
<reference evidence="2 3" key="1">
    <citation type="journal article" date="2019" name="Int. J. Syst. Evol. Microbiol.">
        <title>The Global Catalogue of Microorganisms (GCM) 10K type strain sequencing project: providing services to taxonomists for standard genome sequencing and annotation.</title>
        <authorList>
            <consortium name="The Broad Institute Genomics Platform"/>
            <consortium name="The Broad Institute Genome Sequencing Center for Infectious Disease"/>
            <person name="Wu L."/>
            <person name="Ma J."/>
        </authorList>
    </citation>
    <scope>NUCLEOTIDE SEQUENCE [LARGE SCALE GENOMIC DNA]</scope>
    <source>
        <strain evidence="2 3">JCM 15309</strain>
    </source>
</reference>
<name>A0ABN2S058_9ACTN</name>
<dbReference type="Proteomes" id="UP001500571">
    <property type="component" value="Unassembled WGS sequence"/>
</dbReference>
<keyword evidence="3" id="KW-1185">Reference proteome</keyword>
<comment type="caution">
    <text evidence="2">The sequence shown here is derived from an EMBL/GenBank/DDBJ whole genome shotgun (WGS) entry which is preliminary data.</text>
</comment>
<gene>
    <name evidence="2" type="ORF">GCM10009798_44110</name>
</gene>
<evidence type="ECO:0000313" key="2">
    <source>
        <dbReference type="EMBL" id="GAA1978063.1"/>
    </source>
</evidence>